<evidence type="ECO:0000313" key="1">
    <source>
        <dbReference type="EMBL" id="MSS59530.1"/>
    </source>
</evidence>
<comment type="caution">
    <text evidence="1">The sequence shown here is derived from an EMBL/GenBank/DDBJ whole genome shotgun (WGS) entry which is preliminary data.</text>
</comment>
<reference evidence="1 2" key="1">
    <citation type="submission" date="2019-08" db="EMBL/GenBank/DDBJ databases">
        <title>In-depth cultivation of the pig gut microbiome towards novel bacterial diversity and tailored functional studies.</title>
        <authorList>
            <person name="Wylensek D."/>
            <person name="Hitch T.C.A."/>
            <person name="Clavel T."/>
        </authorList>
    </citation>
    <scope>NUCLEOTIDE SEQUENCE [LARGE SCALE GENOMIC DNA]</scope>
    <source>
        <strain evidence="1 2">Oil+RF-744-GAM-WT-6</strain>
    </source>
</reference>
<dbReference type="Proteomes" id="UP000461880">
    <property type="component" value="Unassembled WGS sequence"/>
</dbReference>
<sequence>MSLLDIPPGTDVNELKKRMNILQKKARDRAKPDRCILCGQKHTSFCNSHSVPQMVLNKIGKNGQIVQSNAIFGLEILKDTDGINRSGTFHIICRECDKNYLA</sequence>
<protein>
    <submittedName>
        <fullName evidence="1">Uncharacterized protein</fullName>
    </submittedName>
</protein>
<gene>
    <name evidence="1" type="ORF">FYJ51_11565</name>
</gene>
<organism evidence="1 2">
    <name type="scientific">Stecheria intestinalis</name>
    <dbReference type="NCBI Taxonomy" id="2606630"/>
    <lineage>
        <taxon>Bacteria</taxon>
        <taxon>Bacillati</taxon>
        <taxon>Bacillota</taxon>
        <taxon>Erysipelotrichia</taxon>
        <taxon>Erysipelotrichales</taxon>
        <taxon>Erysipelotrichaceae</taxon>
        <taxon>Stecheria</taxon>
    </lineage>
</organism>
<keyword evidence="2" id="KW-1185">Reference proteome</keyword>
<dbReference type="EMBL" id="VUMN01000035">
    <property type="protein sequence ID" value="MSS59530.1"/>
    <property type="molecule type" value="Genomic_DNA"/>
</dbReference>
<dbReference type="RefSeq" id="WP_154505785.1">
    <property type="nucleotide sequence ID" value="NZ_VUMN01000035.1"/>
</dbReference>
<proteinExistence type="predicted"/>
<evidence type="ECO:0000313" key="2">
    <source>
        <dbReference type="Proteomes" id="UP000461880"/>
    </source>
</evidence>
<accession>A0A7X2NU07</accession>
<dbReference type="AlphaFoldDB" id="A0A7X2NU07"/>
<name>A0A7X2NU07_9FIRM</name>